<dbReference type="PROSITE" id="PS50102">
    <property type="entry name" value="RRM"/>
    <property type="match status" value="1"/>
</dbReference>
<evidence type="ECO:0000256" key="1">
    <source>
        <dbReference type="PROSITE-ProRule" id="PRU00176"/>
    </source>
</evidence>
<gene>
    <name evidence="3" type="ORF">CHLNCDRAFT_26531</name>
</gene>
<dbReference type="Proteomes" id="UP000008141">
    <property type="component" value="Unassembled WGS sequence"/>
</dbReference>
<proteinExistence type="predicted"/>
<dbReference type="InterPro" id="IPR035979">
    <property type="entry name" value="RBD_domain_sf"/>
</dbReference>
<feature type="non-terminal residue" evidence="3">
    <location>
        <position position="1"/>
    </location>
</feature>
<dbReference type="AlphaFoldDB" id="E1ZNN7"/>
<organism evidence="4">
    <name type="scientific">Chlorella variabilis</name>
    <name type="common">Green alga</name>
    <dbReference type="NCBI Taxonomy" id="554065"/>
    <lineage>
        <taxon>Eukaryota</taxon>
        <taxon>Viridiplantae</taxon>
        <taxon>Chlorophyta</taxon>
        <taxon>core chlorophytes</taxon>
        <taxon>Trebouxiophyceae</taxon>
        <taxon>Chlorellales</taxon>
        <taxon>Chlorellaceae</taxon>
        <taxon>Chlorella clade</taxon>
        <taxon>Chlorella</taxon>
    </lineage>
</organism>
<protein>
    <recommendedName>
        <fullName evidence="2">RRM domain-containing protein</fullName>
    </recommendedName>
</protein>
<dbReference type="Gene3D" id="3.30.70.330">
    <property type="match status" value="1"/>
</dbReference>
<dbReference type="PANTHER" id="PTHR15241:SF304">
    <property type="entry name" value="RRM DOMAIN-CONTAINING PROTEIN"/>
    <property type="match status" value="1"/>
</dbReference>
<dbReference type="EMBL" id="GL433855">
    <property type="protein sequence ID" value="EFN52635.1"/>
    <property type="molecule type" value="Genomic_DNA"/>
</dbReference>
<dbReference type="Pfam" id="PF00076">
    <property type="entry name" value="RRM_1"/>
    <property type="match status" value="1"/>
</dbReference>
<dbReference type="STRING" id="554065.E1ZNN7"/>
<reference evidence="3 4" key="1">
    <citation type="journal article" date="2010" name="Plant Cell">
        <title>The Chlorella variabilis NC64A genome reveals adaptation to photosymbiosis, coevolution with viruses, and cryptic sex.</title>
        <authorList>
            <person name="Blanc G."/>
            <person name="Duncan G."/>
            <person name="Agarkova I."/>
            <person name="Borodovsky M."/>
            <person name="Gurnon J."/>
            <person name="Kuo A."/>
            <person name="Lindquist E."/>
            <person name="Lucas S."/>
            <person name="Pangilinan J."/>
            <person name="Polle J."/>
            <person name="Salamov A."/>
            <person name="Terry A."/>
            <person name="Yamada T."/>
            <person name="Dunigan D.D."/>
            <person name="Grigoriev I.V."/>
            <person name="Claverie J.M."/>
            <person name="Van Etten J.L."/>
        </authorList>
    </citation>
    <scope>NUCLEOTIDE SEQUENCE [LARGE SCALE GENOMIC DNA]</scope>
    <source>
        <strain evidence="3 4">NC64A</strain>
    </source>
</reference>
<dbReference type="InterPro" id="IPR000504">
    <property type="entry name" value="RRM_dom"/>
</dbReference>
<dbReference type="OrthoDB" id="266138at2759"/>
<evidence type="ECO:0000313" key="4">
    <source>
        <dbReference type="Proteomes" id="UP000008141"/>
    </source>
</evidence>
<dbReference type="InterPro" id="IPR012677">
    <property type="entry name" value="Nucleotide-bd_a/b_plait_sf"/>
</dbReference>
<dbReference type="eggNOG" id="KOG0145">
    <property type="taxonomic scope" value="Eukaryota"/>
</dbReference>
<keyword evidence="4" id="KW-1185">Reference proteome</keyword>
<feature type="domain" description="RRM" evidence="2">
    <location>
        <begin position="1"/>
        <end position="72"/>
    </location>
</feature>
<dbReference type="PANTHER" id="PTHR15241">
    <property type="entry name" value="TRANSFORMER-2-RELATED"/>
    <property type="match status" value="1"/>
</dbReference>
<dbReference type="KEGG" id="cvr:CHLNCDRAFT_26531"/>
<dbReference type="GO" id="GO:0003723">
    <property type="term" value="F:RNA binding"/>
    <property type="evidence" value="ECO:0007669"/>
    <property type="project" value="UniProtKB-UniRule"/>
</dbReference>
<sequence>LPLQWGENEITAVFGQFGVLTSLRLVRHSVTKHSLGYGFVRYGSVGEAQAAISTLDGTSVLGHTLQVKFADADAGARAVVPLPRHGMPGNADRLWVFENFSRYGAVAGLRILIDEASGLCNGTG</sequence>
<dbReference type="SMART" id="SM00360">
    <property type="entry name" value="RRM"/>
    <property type="match status" value="1"/>
</dbReference>
<name>E1ZNN7_CHLVA</name>
<evidence type="ECO:0000313" key="3">
    <source>
        <dbReference type="EMBL" id="EFN52635.1"/>
    </source>
</evidence>
<keyword evidence="1" id="KW-0694">RNA-binding</keyword>
<evidence type="ECO:0000259" key="2">
    <source>
        <dbReference type="PROSITE" id="PS50102"/>
    </source>
</evidence>
<accession>E1ZNN7</accession>
<dbReference type="SUPFAM" id="SSF54928">
    <property type="entry name" value="RNA-binding domain, RBD"/>
    <property type="match status" value="1"/>
</dbReference>
<dbReference type="RefSeq" id="XP_005844737.1">
    <property type="nucleotide sequence ID" value="XM_005844675.1"/>
</dbReference>
<dbReference type="InParanoid" id="E1ZNN7"/>
<dbReference type="GeneID" id="17352029"/>